<proteinExistence type="predicted"/>
<accession>A0A7K0BNK2</accession>
<dbReference type="Proteomes" id="UP000487268">
    <property type="component" value="Unassembled WGS sequence"/>
</dbReference>
<dbReference type="EMBL" id="WEGH01000001">
    <property type="protein sequence ID" value="MQY02755.1"/>
    <property type="molecule type" value="Genomic_DNA"/>
</dbReference>
<evidence type="ECO:0000313" key="2">
    <source>
        <dbReference type="Proteomes" id="UP000487268"/>
    </source>
</evidence>
<dbReference type="AlphaFoldDB" id="A0A7K0BNK2"/>
<gene>
    <name evidence="1" type="ORF">ACRB68_07900</name>
</gene>
<name>A0A7K0BNK2_9ACTN</name>
<organism evidence="1 2">
    <name type="scientific">Actinomadura macrotermitis</name>
    <dbReference type="NCBI Taxonomy" id="2585200"/>
    <lineage>
        <taxon>Bacteria</taxon>
        <taxon>Bacillati</taxon>
        <taxon>Actinomycetota</taxon>
        <taxon>Actinomycetes</taxon>
        <taxon>Streptosporangiales</taxon>
        <taxon>Thermomonosporaceae</taxon>
        <taxon>Actinomadura</taxon>
    </lineage>
</organism>
<evidence type="ECO:0000313" key="1">
    <source>
        <dbReference type="EMBL" id="MQY02755.1"/>
    </source>
</evidence>
<evidence type="ECO:0008006" key="3">
    <source>
        <dbReference type="Google" id="ProtNLM"/>
    </source>
</evidence>
<reference evidence="1 2" key="1">
    <citation type="submission" date="2019-10" db="EMBL/GenBank/DDBJ databases">
        <title>Actinomadura rubteroloni sp. nov. and Actinomadura macrotermitis sp. nov., isolated from the gut of fungus growing-termite Macrotermes natalensis.</title>
        <authorList>
            <person name="Benndorf R."/>
            <person name="Martin K."/>
            <person name="Kuefner M."/>
            <person name="De Beer W."/>
            <person name="Kaster A.-K."/>
            <person name="Vollmers J."/>
            <person name="Poulsen M."/>
            <person name="Beemelmanns C."/>
        </authorList>
    </citation>
    <scope>NUCLEOTIDE SEQUENCE [LARGE SCALE GENOMIC DNA]</scope>
    <source>
        <strain evidence="1 2">RB68</strain>
    </source>
</reference>
<protein>
    <recommendedName>
        <fullName evidence="3">Nucleotidase</fullName>
    </recommendedName>
</protein>
<sequence>MEQLREPRLGVDFGRVIQGGALAPGGADTAFLDGGMAAALASPANEGVFEVLPELVARFGGRAWIISKCGDQVRRKTLAWLDHHDFYERTGLPRGNVRFCRKRADKAGHCAELGITHMVDDRLDVLRAVREVVPYRFLFGPQKGPAPDWVRPVPDWAAAAELISADTPAARPRSATPRSR</sequence>
<dbReference type="OrthoDB" id="3674144at2"/>
<keyword evidence="2" id="KW-1185">Reference proteome</keyword>
<comment type="caution">
    <text evidence="1">The sequence shown here is derived from an EMBL/GenBank/DDBJ whole genome shotgun (WGS) entry which is preliminary data.</text>
</comment>
<dbReference type="RefSeq" id="WP_153530860.1">
    <property type="nucleotide sequence ID" value="NZ_WEGH01000001.1"/>
</dbReference>